<dbReference type="Gene3D" id="2.40.50.140">
    <property type="entry name" value="Nucleic acid-binding proteins"/>
    <property type="match status" value="1"/>
</dbReference>
<keyword evidence="3" id="KW-0479">Metal-binding</keyword>
<gene>
    <name evidence="7" type="ORF">Tsubulata_027807</name>
</gene>
<dbReference type="Gene3D" id="3.40.50.300">
    <property type="entry name" value="P-loop containing nucleotide triphosphate hydrolases"/>
    <property type="match status" value="2"/>
</dbReference>
<protein>
    <recommendedName>
        <fullName evidence="6">DNL-type domain-containing protein</fullName>
    </recommendedName>
</protein>
<keyword evidence="2" id="KW-0067">ATP-binding</keyword>
<evidence type="ECO:0000259" key="6">
    <source>
        <dbReference type="PROSITE" id="PS51501"/>
    </source>
</evidence>
<dbReference type="GO" id="GO:0008270">
    <property type="term" value="F:zinc ion binding"/>
    <property type="evidence" value="ECO:0007669"/>
    <property type="project" value="UniProtKB-KW"/>
</dbReference>
<dbReference type="InterPro" id="IPR050221">
    <property type="entry name" value="26S_Proteasome_ATPase"/>
</dbReference>
<dbReference type="InterPro" id="IPR032501">
    <property type="entry name" value="Prot_ATP_ID_OB_2nd"/>
</dbReference>
<dbReference type="PROSITE" id="PS51501">
    <property type="entry name" value="ZF_DNL"/>
    <property type="match status" value="1"/>
</dbReference>
<name>A0A9Q0G9N9_9ROSI</name>
<dbReference type="SUPFAM" id="SSF52540">
    <property type="entry name" value="P-loop containing nucleoside triphosphate hydrolases"/>
    <property type="match status" value="1"/>
</dbReference>
<comment type="caution">
    <text evidence="7">The sequence shown here is derived from an EMBL/GenBank/DDBJ whole genome shotgun (WGS) entry which is preliminary data.</text>
</comment>
<feature type="coiled-coil region" evidence="4">
    <location>
        <begin position="189"/>
        <end position="230"/>
    </location>
</feature>
<dbReference type="GO" id="GO:0005524">
    <property type="term" value="F:ATP binding"/>
    <property type="evidence" value="ECO:0007669"/>
    <property type="project" value="UniProtKB-KW"/>
</dbReference>
<dbReference type="PANTHER" id="PTHR23073">
    <property type="entry name" value="26S PROTEASOME REGULATORY SUBUNIT"/>
    <property type="match status" value="1"/>
</dbReference>
<feature type="region of interest" description="Disordered" evidence="5">
    <location>
        <begin position="59"/>
        <end position="96"/>
    </location>
</feature>
<dbReference type="InterPro" id="IPR027417">
    <property type="entry name" value="P-loop_NTPase"/>
</dbReference>
<feature type="compositionally biased region" description="Polar residues" evidence="5">
    <location>
        <begin position="59"/>
        <end position="86"/>
    </location>
</feature>
<evidence type="ECO:0000256" key="3">
    <source>
        <dbReference type="PROSITE-ProRule" id="PRU00834"/>
    </source>
</evidence>
<keyword evidence="1" id="KW-0547">Nucleotide-binding</keyword>
<evidence type="ECO:0000256" key="2">
    <source>
        <dbReference type="ARBA" id="ARBA00022840"/>
    </source>
</evidence>
<dbReference type="Pfam" id="PF00004">
    <property type="entry name" value="AAA"/>
    <property type="match status" value="1"/>
</dbReference>
<dbReference type="InterPro" id="IPR003959">
    <property type="entry name" value="ATPase_AAA_core"/>
</dbReference>
<feature type="domain" description="DNL-type" evidence="6">
    <location>
        <begin position="111"/>
        <end position="205"/>
    </location>
</feature>
<dbReference type="OrthoDB" id="10255768at2759"/>
<dbReference type="AlphaFoldDB" id="A0A9Q0G9N9"/>
<evidence type="ECO:0000256" key="1">
    <source>
        <dbReference type="ARBA" id="ARBA00022741"/>
    </source>
</evidence>
<proteinExistence type="predicted"/>
<keyword evidence="3" id="KW-0863">Zinc-finger</keyword>
<evidence type="ECO:0000313" key="7">
    <source>
        <dbReference type="EMBL" id="KAJ4845802.1"/>
    </source>
</evidence>
<reference evidence="7" key="1">
    <citation type="submission" date="2022-02" db="EMBL/GenBank/DDBJ databases">
        <authorList>
            <person name="Henning P.M."/>
            <person name="McCubbin A.G."/>
            <person name="Shore J.S."/>
        </authorList>
    </citation>
    <scope>NUCLEOTIDE SEQUENCE</scope>
    <source>
        <strain evidence="7">F60SS</strain>
        <tissue evidence="7">Leaves</tissue>
    </source>
</reference>
<organism evidence="7 8">
    <name type="scientific">Turnera subulata</name>
    <dbReference type="NCBI Taxonomy" id="218843"/>
    <lineage>
        <taxon>Eukaryota</taxon>
        <taxon>Viridiplantae</taxon>
        <taxon>Streptophyta</taxon>
        <taxon>Embryophyta</taxon>
        <taxon>Tracheophyta</taxon>
        <taxon>Spermatophyta</taxon>
        <taxon>Magnoliopsida</taxon>
        <taxon>eudicotyledons</taxon>
        <taxon>Gunneridae</taxon>
        <taxon>Pentapetalae</taxon>
        <taxon>rosids</taxon>
        <taxon>fabids</taxon>
        <taxon>Malpighiales</taxon>
        <taxon>Passifloraceae</taxon>
        <taxon>Turnera</taxon>
    </lineage>
</organism>
<accession>A0A9Q0G9N9</accession>
<dbReference type="Proteomes" id="UP001141552">
    <property type="component" value="Unassembled WGS sequence"/>
</dbReference>
<dbReference type="GO" id="GO:0016887">
    <property type="term" value="F:ATP hydrolysis activity"/>
    <property type="evidence" value="ECO:0007669"/>
    <property type="project" value="InterPro"/>
</dbReference>
<evidence type="ECO:0000256" key="4">
    <source>
        <dbReference type="SAM" id="Coils"/>
    </source>
</evidence>
<dbReference type="Pfam" id="PF16450">
    <property type="entry name" value="Prot_ATP_ID_OB_C"/>
    <property type="match status" value="1"/>
</dbReference>
<sequence length="463" mass="52600">MAAARNMLQMRRALSVFLRNNQASTSLLNTETARRVLASGSIFTRDDFFRRGFQTQTNQVTQAIEDSENSQTDSLKQPDANNSDSDNALARIGGDYNPVQAPSDASNLKISPRHDLAMIFTCNICETRSMKMACRESYEKGVVVARCPGCENLHLISDRLGWFGEPGSIEDLLAARGEEAEDDDLYDKKKTLERQLEFLDIQEEYIKEEIKNLRRQELQAKEEIRRIQAVPLLVGQFLEAIDHDHAIVEPTSGRNQYVRICSTVNRELLKPSASVALHRHSSSLVDVLPSDSESGVSLLSASEKPDVTYADIGGCDMQKQEIREAVELPLTHHELYSQIGIDPPRGGPRMVRDMFRLAKENAPAIIFIDEVDAIATARFDSQTGADREVQRILMELLNQILWIQRCCDRAGWIGRLNFLCLTEDRKGLFSRLQLYVRKPECWQSGRTDMLYFLRIWRRATVQM</sequence>
<dbReference type="InterPro" id="IPR007853">
    <property type="entry name" value="Znf_DNL-typ"/>
</dbReference>
<dbReference type="FunFam" id="2.40.50.140:FF:000293">
    <property type="entry name" value="26S protease regulatory subunit 6B homolog"/>
    <property type="match status" value="1"/>
</dbReference>
<evidence type="ECO:0000313" key="8">
    <source>
        <dbReference type="Proteomes" id="UP001141552"/>
    </source>
</evidence>
<evidence type="ECO:0000256" key="5">
    <source>
        <dbReference type="SAM" id="MobiDB-lite"/>
    </source>
</evidence>
<keyword evidence="4" id="KW-0175">Coiled coil</keyword>
<keyword evidence="8" id="KW-1185">Reference proteome</keyword>
<reference evidence="7" key="2">
    <citation type="journal article" date="2023" name="Plants (Basel)">
        <title>Annotation of the Turnera subulata (Passifloraceae) Draft Genome Reveals the S-Locus Evolved after the Divergence of Turneroideae from Passifloroideae in a Stepwise Manner.</title>
        <authorList>
            <person name="Henning P.M."/>
            <person name="Roalson E.H."/>
            <person name="Mir W."/>
            <person name="McCubbin A.G."/>
            <person name="Shore J.S."/>
        </authorList>
    </citation>
    <scope>NUCLEOTIDE SEQUENCE</scope>
    <source>
        <strain evidence="7">F60SS</strain>
    </source>
</reference>
<dbReference type="Pfam" id="PF05180">
    <property type="entry name" value="zf-DNL"/>
    <property type="match status" value="1"/>
</dbReference>
<dbReference type="InterPro" id="IPR012340">
    <property type="entry name" value="NA-bd_OB-fold"/>
</dbReference>
<dbReference type="EMBL" id="JAKUCV010001567">
    <property type="protein sequence ID" value="KAJ4845802.1"/>
    <property type="molecule type" value="Genomic_DNA"/>
</dbReference>
<keyword evidence="3" id="KW-0862">Zinc</keyword>